<accession>B4NUK2</accession>
<dbReference type="SUPFAM" id="SSF49265">
    <property type="entry name" value="Fibronectin type III"/>
    <property type="match status" value="1"/>
</dbReference>
<gene>
    <name evidence="2" type="primary">Dsim\GD24845</name>
    <name evidence="2" type="ORF">Dsim_GD24845</name>
</gene>
<organism evidence="2 3">
    <name type="scientific">Drosophila simulans</name>
    <name type="common">Fruit fly</name>
    <dbReference type="NCBI Taxonomy" id="7240"/>
    <lineage>
        <taxon>Eukaryota</taxon>
        <taxon>Metazoa</taxon>
        <taxon>Ecdysozoa</taxon>
        <taxon>Arthropoda</taxon>
        <taxon>Hexapoda</taxon>
        <taxon>Insecta</taxon>
        <taxon>Pterygota</taxon>
        <taxon>Neoptera</taxon>
        <taxon>Endopterygota</taxon>
        <taxon>Diptera</taxon>
        <taxon>Brachycera</taxon>
        <taxon>Muscomorpha</taxon>
        <taxon>Ephydroidea</taxon>
        <taxon>Drosophilidae</taxon>
        <taxon>Drosophila</taxon>
        <taxon>Sophophora</taxon>
    </lineage>
</organism>
<dbReference type="PROSITE" id="PS50853">
    <property type="entry name" value="FN3"/>
    <property type="match status" value="1"/>
</dbReference>
<evidence type="ECO:0000259" key="1">
    <source>
        <dbReference type="PROSITE" id="PS50853"/>
    </source>
</evidence>
<dbReference type="Pfam" id="PF00041">
    <property type="entry name" value="fn3"/>
    <property type="match status" value="1"/>
</dbReference>
<dbReference type="STRING" id="7240.B4NUK2"/>
<keyword evidence="3" id="KW-1185">Reference proteome</keyword>
<dbReference type="SMR" id="B4NUK2"/>
<dbReference type="FunFam" id="2.60.40.10:FF:001564">
    <property type="entry name" value="tyrosine-protein phosphatase Lar isoform X4"/>
    <property type="match status" value="1"/>
</dbReference>
<proteinExistence type="predicted"/>
<dbReference type="Proteomes" id="UP000000304">
    <property type="component" value="Unassembled WGS sequence"/>
</dbReference>
<dbReference type="InterPro" id="IPR036116">
    <property type="entry name" value="FN3_sf"/>
</dbReference>
<dbReference type="CDD" id="cd00063">
    <property type="entry name" value="FN3"/>
    <property type="match status" value="1"/>
</dbReference>
<evidence type="ECO:0000313" key="2">
    <source>
        <dbReference type="EMBL" id="EDX16649.1"/>
    </source>
</evidence>
<evidence type="ECO:0000313" key="3">
    <source>
        <dbReference type="Proteomes" id="UP000000304"/>
    </source>
</evidence>
<name>B4NUK2_DROSI</name>
<dbReference type="HOGENOM" id="CLU_2063929_0_0_1"/>
<dbReference type="InterPro" id="IPR013783">
    <property type="entry name" value="Ig-like_fold"/>
</dbReference>
<protein>
    <submittedName>
        <fullName evidence="2">GD24845</fullName>
    </submittedName>
</protein>
<feature type="domain" description="Fibronectin type-III" evidence="1">
    <location>
        <begin position="45"/>
        <end position="119"/>
    </location>
</feature>
<dbReference type="SMART" id="SM00060">
    <property type="entry name" value="FN3"/>
    <property type="match status" value="1"/>
</dbReference>
<sequence>MKCSSQPSFGSSSLELEGWQAADSAEVSAFRSYKKVPRFWVVVTAPTDVQISEVTATSVRLEWSYKGPEDLQYYVIQYKPKNANQAFSEISGIITMYYVVRALSPYTEYEFYLITVNNN</sequence>
<dbReference type="Gene3D" id="2.60.40.10">
    <property type="entry name" value="Immunoglobulins"/>
    <property type="match status" value="1"/>
</dbReference>
<reference evidence="2 3" key="1">
    <citation type="journal article" date="2007" name="Nature">
        <title>Evolution of genes and genomes on the Drosophila phylogeny.</title>
        <authorList>
            <consortium name="Drosophila 12 Genomes Consortium"/>
            <person name="Clark A.G."/>
            <person name="Eisen M.B."/>
            <person name="Smith D.R."/>
            <person name="Bergman C.M."/>
            <person name="Oliver B."/>
            <person name="Markow T.A."/>
            <person name="Kaufman T.C."/>
            <person name="Kellis M."/>
            <person name="Gelbart W."/>
            <person name="Iyer V.N."/>
            <person name="Pollard D.A."/>
            <person name="Sackton T.B."/>
            <person name="Larracuente A.M."/>
            <person name="Singh N.D."/>
            <person name="Abad J.P."/>
            <person name="Abt D.N."/>
            <person name="Adryan B."/>
            <person name="Aguade M."/>
            <person name="Akashi H."/>
            <person name="Anderson W.W."/>
            <person name="Aquadro C.F."/>
            <person name="Ardell D.H."/>
            <person name="Arguello R."/>
            <person name="Artieri C.G."/>
            <person name="Barbash D.A."/>
            <person name="Barker D."/>
            <person name="Barsanti P."/>
            <person name="Batterham P."/>
            <person name="Batzoglou S."/>
            <person name="Begun D."/>
            <person name="Bhutkar A."/>
            <person name="Blanco E."/>
            <person name="Bosak S.A."/>
            <person name="Bradley R.K."/>
            <person name="Brand A.D."/>
            <person name="Brent M.R."/>
            <person name="Brooks A.N."/>
            <person name="Brown R.H."/>
            <person name="Butlin R.K."/>
            <person name="Caggese C."/>
            <person name="Calvi B.R."/>
            <person name="Bernardo de Carvalho A."/>
            <person name="Caspi A."/>
            <person name="Castrezana S."/>
            <person name="Celniker S.E."/>
            <person name="Chang J.L."/>
            <person name="Chapple C."/>
            <person name="Chatterji S."/>
            <person name="Chinwalla A."/>
            <person name="Civetta A."/>
            <person name="Clifton S.W."/>
            <person name="Comeron J.M."/>
            <person name="Costello J.C."/>
            <person name="Coyne J.A."/>
            <person name="Daub J."/>
            <person name="David R.G."/>
            <person name="Delcher A.L."/>
            <person name="Delehaunty K."/>
            <person name="Do C.B."/>
            <person name="Ebling H."/>
            <person name="Edwards K."/>
            <person name="Eickbush T."/>
            <person name="Evans J.D."/>
            <person name="Filipski A."/>
            <person name="Findeiss S."/>
            <person name="Freyhult E."/>
            <person name="Fulton L."/>
            <person name="Fulton R."/>
            <person name="Garcia A.C."/>
            <person name="Gardiner A."/>
            <person name="Garfield D.A."/>
            <person name="Garvin B.E."/>
            <person name="Gibson G."/>
            <person name="Gilbert D."/>
            <person name="Gnerre S."/>
            <person name="Godfrey J."/>
            <person name="Good R."/>
            <person name="Gotea V."/>
            <person name="Gravely B."/>
            <person name="Greenberg A.J."/>
            <person name="Griffiths-Jones S."/>
            <person name="Gross S."/>
            <person name="Guigo R."/>
            <person name="Gustafson E.A."/>
            <person name="Haerty W."/>
            <person name="Hahn M.W."/>
            <person name="Halligan D.L."/>
            <person name="Halpern A.L."/>
            <person name="Halter G.M."/>
            <person name="Han M.V."/>
            <person name="Heger A."/>
            <person name="Hillier L."/>
            <person name="Hinrichs A.S."/>
            <person name="Holmes I."/>
            <person name="Hoskins R.A."/>
            <person name="Hubisz M.J."/>
            <person name="Hultmark D."/>
            <person name="Huntley M.A."/>
            <person name="Jaffe D.B."/>
            <person name="Jagadeeshan S."/>
            <person name="Jeck W.R."/>
            <person name="Johnson J."/>
            <person name="Jones C.D."/>
            <person name="Jordan W.C."/>
            <person name="Karpen G.H."/>
            <person name="Kataoka E."/>
            <person name="Keightley P.D."/>
            <person name="Kheradpour P."/>
            <person name="Kirkness E.F."/>
            <person name="Koerich L.B."/>
            <person name="Kristiansen K."/>
            <person name="Kudrna D."/>
            <person name="Kulathinal R.J."/>
            <person name="Kumar S."/>
            <person name="Kwok R."/>
            <person name="Lander E."/>
            <person name="Langley C.H."/>
            <person name="Lapoint R."/>
            <person name="Lazzaro B.P."/>
            <person name="Lee S.J."/>
            <person name="Levesque L."/>
            <person name="Li R."/>
            <person name="Lin C.F."/>
            <person name="Lin M.F."/>
            <person name="Lindblad-Toh K."/>
            <person name="Llopart A."/>
            <person name="Long M."/>
            <person name="Low L."/>
            <person name="Lozovsky E."/>
            <person name="Lu J."/>
            <person name="Luo M."/>
            <person name="Machado C.A."/>
            <person name="Makalowski W."/>
            <person name="Marzo M."/>
            <person name="Matsuda M."/>
            <person name="Matzkin L."/>
            <person name="McAllister B."/>
            <person name="McBride C.S."/>
            <person name="McKernan B."/>
            <person name="McKernan K."/>
            <person name="Mendez-Lago M."/>
            <person name="Minx P."/>
            <person name="Mollenhauer M.U."/>
            <person name="Montooth K."/>
            <person name="Mount S.M."/>
            <person name="Mu X."/>
            <person name="Myers E."/>
            <person name="Negre B."/>
            <person name="Newfeld S."/>
            <person name="Nielsen R."/>
            <person name="Noor M.A."/>
            <person name="O'Grady P."/>
            <person name="Pachter L."/>
            <person name="Papaceit M."/>
            <person name="Parisi M.J."/>
            <person name="Parisi M."/>
            <person name="Parts L."/>
            <person name="Pedersen J.S."/>
            <person name="Pesole G."/>
            <person name="Phillippy A.M."/>
            <person name="Ponting C.P."/>
            <person name="Pop M."/>
            <person name="Porcelli D."/>
            <person name="Powell J.R."/>
            <person name="Prohaska S."/>
            <person name="Pruitt K."/>
            <person name="Puig M."/>
            <person name="Quesneville H."/>
            <person name="Ram K.R."/>
            <person name="Rand D."/>
            <person name="Rasmussen M.D."/>
            <person name="Reed L.K."/>
            <person name="Reenan R."/>
            <person name="Reily A."/>
            <person name="Remington K.A."/>
            <person name="Rieger T.T."/>
            <person name="Ritchie M.G."/>
            <person name="Robin C."/>
            <person name="Rogers Y.H."/>
            <person name="Rohde C."/>
            <person name="Rozas J."/>
            <person name="Rubenfield M.J."/>
            <person name="Ruiz A."/>
            <person name="Russo S."/>
            <person name="Salzberg S.L."/>
            <person name="Sanchez-Gracia A."/>
            <person name="Saranga D.J."/>
            <person name="Sato H."/>
            <person name="Schaeffer S.W."/>
            <person name="Schatz M.C."/>
            <person name="Schlenke T."/>
            <person name="Schwartz R."/>
            <person name="Segarra C."/>
            <person name="Singh R.S."/>
            <person name="Sirot L."/>
            <person name="Sirota M."/>
            <person name="Sisneros N.B."/>
            <person name="Smith C.D."/>
            <person name="Smith T.F."/>
            <person name="Spieth J."/>
            <person name="Stage D.E."/>
            <person name="Stark A."/>
            <person name="Stephan W."/>
            <person name="Strausberg R.L."/>
            <person name="Strempel S."/>
            <person name="Sturgill D."/>
            <person name="Sutton G."/>
            <person name="Sutton G.G."/>
            <person name="Tao W."/>
            <person name="Teichmann S."/>
            <person name="Tobari Y.N."/>
            <person name="Tomimura Y."/>
            <person name="Tsolas J.M."/>
            <person name="Valente V.L."/>
            <person name="Venter E."/>
            <person name="Venter J.C."/>
            <person name="Vicario S."/>
            <person name="Vieira F.G."/>
            <person name="Vilella A.J."/>
            <person name="Villasante A."/>
            <person name="Walenz B."/>
            <person name="Wang J."/>
            <person name="Wasserman M."/>
            <person name="Watts T."/>
            <person name="Wilson D."/>
            <person name="Wilson R.K."/>
            <person name="Wing R.A."/>
            <person name="Wolfner M.F."/>
            <person name="Wong A."/>
            <person name="Wong G.K."/>
            <person name="Wu C.I."/>
            <person name="Wu G."/>
            <person name="Yamamoto D."/>
            <person name="Yang H.P."/>
            <person name="Yang S.P."/>
            <person name="Yorke J.A."/>
            <person name="Yoshida K."/>
            <person name="Zdobnov E."/>
            <person name="Zhang P."/>
            <person name="Zhang Y."/>
            <person name="Zimin A.V."/>
            <person name="Baldwin J."/>
            <person name="Abdouelleil A."/>
            <person name="Abdulkadir J."/>
            <person name="Abebe A."/>
            <person name="Abera B."/>
            <person name="Abreu J."/>
            <person name="Acer S.C."/>
            <person name="Aftuck L."/>
            <person name="Alexander A."/>
            <person name="An P."/>
            <person name="Anderson E."/>
            <person name="Anderson S."/>
            <person name="Arachi H."/>
            <person name="Azer M."/>
            <person name="Bachantsang P."/>
            <person name="Barry A."/>
            <person name="Bayul T."/>
            <person name="Berlin A."/>
            <person name="Bessette D."/>
            <person name="Bloom T."/>
            <person name="Blye J."/>
            <person name="Boguslavskiy L."/>
            <person name="Bonnet C."/>
            <person name="Boukhgalter B."/>
            <person name="Bourzgui I."/>
            <person name="Brown A."/>
            <person name="Cahill P."/>
            <person name="Channer S."/>
            <person name="Cheshatsang Y."/>
            <person name="Chuda L."/>
            <person name="Citroen M."/>
            <person name="Collymore A."/>
            <person name="Cooke P."/>
            <person name="Costello M."/>
            <person name="D'Aco K."/>
            <person name="Daza R."/>
            <person name="De Haan G."/>
            <person name="DeGray S."/>
            <person name="DeMaso C."/>
            <person name="Dhargay N."/>
            <person name="Dooley K."/>
            <person name="Dooley E."/>
            <person name="Doricent M."/>
            <person name="Dorje P."/>
            <person name="Dorjee K."/>
            <person name="Dupes A."/>
            <person name="Elong R."/>
            <person name="Falk J."/>
            <person name="Farina A."/>
            <person name="Faro S."/>
            <person name="Ferguson D."/>
            <person name="Fisher S."/>
            <person name="Foley C.D."/>
            <person name="Franke A."/>
            <person name="Friedrich D."/>
            <person name="Gadbois L."/>
            <person name="Gearin G."/>
            <person name="Gearin C.R."/>
            <person name="Giannoukos G."/>
            <person name="Goode T."/>
            <person name="Graham J."/>
            <person name="Grandbois E."/>
            <person name="Grewal S."/>
            <person name="Gyaltsen K."/>
            <person name="Hafez N."/>
            <person name="Hagos B."/>
            <person name="Hall J."/>
            <person name="Henson C."/>
            <person name="Hollinger A."/>
            <person name="Honan T."/>
            <person name="Huard M.D."/>
            <person name="Hughes L."/>
            <person name="Hurhula B."/>
            <person name="Husby M.E."/>
            <person name="Kamat A."/>
            <person name="Kanga B."/>
            <person name="Kashin S."/>
            <person name="Khazanovich D."/>
            <person name="Kisner P."/>
            <person name="Lance K."/>
            <person name="Lara M."/>
            <person name="Lee W."/>
            <person name="Lennon N."/>
            <person name="Letendre F."/>
            <person name="LeVine R."/>
            <person name="Lipovsky A."/>
            <person name="Liu X."/>
            <person name="Liu J."/>
            <person name="Liu S."/>
            <person name="Lokyitsang T."/>
            <person name="Lokyitsang Y."/>
            <person name="Lubonja R."/>
            <person name="Lui A."/>
            <person name="MacDonald P."/>
            <person name="Magnisalis V."/>
            <person name="Maru K."/>
            <person name="Matthews C."/>
            <person name="McCusker W."/>
            <person name="McDonough S."/>
            <person name="Mehta T."/>
            <person name="Meldrim J."/>
            <person name="Meneus L."/>
            <person name="Mihai O."/>
            <person name="Mihalev A."/>
            <person name="Mihova T."/>
            <person name="Mittelman R."/>
            <person name="Mlenga V."/>
            <person name="Montmayeur A."/>
            <person name="Mulrain L."/>
            <person name="Navidi A."/>
            <person name="Naylor J."/>
            <person name="Negash T."/>
            <person name="Nguyen T."/>
            <person name="Nguyen N."/>
            <person name="Nicol R."/>
            <person name="Norbu C."/>
            <person name="Norbu N."/>
            <person name="Novod N."/>
            <person name="O'Neill B."/>
            <person name="Osman S."/>
            <person name="Markiewicz E."/>
            <person name="Oyono O.L."/>
            <person name="Patti C."/>
            <person name="Phunkhang P."/>
            <person name="Pierre F."/>
            <person name="Priest M."/>
            <person name="Raghuraman S."/>
            <person name="Rege F."/>
            <person name="Reyes R."/>
            <person name="Rise C."/>
            <person name="Rogov P."/>
            <person name="Ross K."/>
            <person name="Ryan E."/>
            <person name="Settipalli S."/>
            <person name="Shea T."/>
            <person name="Sherpa N."/>
            <person name="Shi L."/>
            <person name="Shih D."/>
            <person name="Sparrow T."/>
            <person name="Spaulding J."/>
            <person name="Stalker J."/>
            <person name="Stange-Thomann N."/>
            <person name="Stavropoulos S."/>
            <person name="Stone C."/>
            <person name="Strader C."/>
            <person name="Tesfaye S."/>
            <person name="Thomson T."/>
            <person name="Thoulutsang Y."/>
            <person name="Thoulutsang D."/>
            <person name="Topham K."/>
            <person name="Topping I."/>
            <person name="Tsamla T."/>
            <person name="Vassiliev H."/>
            <person name="Vo A."/>
            <person name="Wangchuk T."/>
            <person name="Wangdi T."/>
            <person name="Weiand M."/>
            <person name="Wilkinson J."/>
            <person name="Wilson A."/>
            <person name="Yadav S."/>
            <person name="Young G."/>
            <person name="Yu Q."/>
            <person name="Zembek L."/>
            <person name="Zhong D."/>
            <person name="Zimmer A."/>
            <person name="Zwirko Z."/>
            <person name="Jaffe D.B."/>
            <person name="Alvarez P."/>
            <person name="Brockman W."/>
            <person name="Butler J."/>
            <person name="Chin C."/>
            <person name="Gnerre S."/>
            <person name="Grabherr M."/>
            <person name="Kleber M."/>
            <person name="Mauceli E."/>
            <person name="MacCallum I."/>
        </authorList>
    </citation>
    <scope>NUCLEOTIDE SEQUENCE [LARGE SCALE GENOMIC DNA]</scope>
    <source>
        <strain evidence="3">white501</strain>
    </source>
</reference>
<dbReference type="AlphaFoldDB" id="B4NUK2"/>
<dbReference type="InterPro" id="IPR003961">
    <property type="entry name" value="FN3_dom"/>
</dbReference>
<dbReference type="EMBL" id="CH984060">
    <property type="protein sequence ID" value="EDX16649.1"/>
    <property type="molecule type" value="Genomic_DNA"/>
</dbReference>